<dbReference type="Proteomes" id="UP000067626">
    <property type="component" value="Chromosome"/>
</dbReference>
<dbReference type="Gene3D" id="2.60.200.20">
    <property type="match status" value="1"/>
</dbReference>
<organism evidence="3 4">
    <name type="scientific">Chondromyces crocatus</name>
    <dbReference type="NCBI Taxonomy" id="52"/>
    <lineage>
        <taxon>Bacteria</taxon>
        <taxon>Pseudomonadati</taxon>
        <taxon>Myxococcota</taxon>
        <taxon>Polyangia</taxon>
        <taxon>Polyangiales</taxon>
        <taxon>Polyangiaceae</taxon>
        <taxon>Chondromyces</taxon>
    </lineage>
</organism>
<evidence type="ECO:0000256" key="1">
    <source>
        <dbReference type="SAM" id="MobiDB-lite"/>
    </source>
</evidence>
<proteinExistence type="predicted"/>
<protein>
    <recommendedName>
        <fullName evidence="2">FHA domain-containing protein</fullName>
    </recommendedName>
</protein>
<dbReference type="Pfam" id="PF13503">
    <property type="entry name" value="DUF4123"/>
    <property type="match status" value="1"/>
</dbReference>
<dbReference type="KEGG" id="ccro:CMC5_071120"/>
<keyword evidence="4" id="KW-1185">Reference proteome</keyword>
<sequence length="358" mass="39515">MSVPPPPLAMSTFPHLLLEIRLGPRRGTKGTIPPGGSLRVGRSPDAGLVIADDPQISVEHFELTWVDGKATLRDLNSLGGTRLHGDPVQEAEVSHGAWISAGSTDFVAYVEGHTEHTGSDDDEAGDDDELEEDDGDDGEPPPFAAEERAPPPEEQEEAAEAAARREAEAALRKVWAVERRQAREAHAARVEAATAALPLLQRVATARPLHVVLDAARTPRILTVLQEAIEEYTSLYEGVKGEVLDQVAPRLVELRSDSRLLAQLVREGWGRRWGIFLEGDVSGRELRRHLRRFLMVEDDDTGEKLYFRYYDPKVLREFWPTCSAQERATLLGSLDAFLVEGERGEFVRLTEGGIEAPD</sequence>
<dbReference type="InterPro" id="IPR008984">
    <property type="entry name" value="SMAD_FHA_dom_sf"/>
</dbReference>
<dbReference type="STRING" id="52.CMC5_071120"/>
<reference evidence="3 4" key="1">
    <citation type="submission" date="2015-07" db="EMBL/GenBank/DDBJ databases">
        <title>Genome analysis of myxobacterium Chondromyces crocatus Cm c5 reveals a high potential for natural compound synthesis and the genetic basis for the loss of fruiting body formation.</title>
        <authorList>
            <person name="Zaburannyi N."/>
            <person name="Bunk B."/>
            <person name="Maier J."/>
            <person name="Overmann J."/>
            <person name="Mueller R."/>
        </authorList>
    </citation>
    <scope>NUCLEOTIDE SEQUENCE [LARGE SCALE GENOMIC DNA]</scope>
    <source>
        <strain evidence="3 4">Cm c5</strain>
    </source>
</reference>
<dbReference type="OrthoDB" id="955748at2"/>
<feature type="region of interest" description="Disordered" evidence="1">
    <location>
        <begin position="115"/>
        <end position="165"/>
    </location>
</feature>
<dbReference type="AlphaFoldDB" id="A0A0K1EPZ1"/>
<feature type="domain" description="FHA" evidence="2">
    <location>
        <begin position="38"/>
        <end position="88"/>
    </location>
</feature>
<accession>A0A0K1EPZ1</accession>
<dbReference type="PROSITE" id="PS50006">
    <property type="entry name" value="FHA_DOMAIN"/>
    <property type="match status" value="1"/>
</dbReference>
<dbReference type="EMBL" id="CP012159">
    <property type="protein sequence ID" value="AKT42884.1"/>
    <property type="molecule type" value="Genomic_DNA"/>
</dbReference>
<dbReference type="InterPro" id="IPR000253">
    <property type="entry name" value="FHA_dom"/>
</dbReference>
<feature type="compositionally biased region" description="Acidic residues" evidence="1">
    <location>
        <begin position="120"/>
        <end position="139"/>
    </location>
</feature>
<gene>
    <name evidence="3" type="ORF">CMC5_071120</name>
</gene>
<evidence type="ECO:0000313" key="4">
    <source>
        <dbReference type="Proteomes" id="UP000067626"/>
    </source>
</evidence>
<dbReference type="RefSeq" id="WP_050434441.1">
    <property type="nucleotide sequence ID" value="NZ_CP012159.1"/>
</dbReference>
<dbReference type="Pfam" id="PF00498">
    <property type="entry name" value="FHA"/>
    <property type="match status" value="1"/>
</dbReference>
<name>A0A0K1EPZ1_CHOCO</name>
<evidence type="ECO:0000313" key="3">
    <source>
        <dbReference type="EMBL" id="AKT42884.1"/>
    </source>
</evidence>
<evidence type="ECO:0000259" key="2">
    <source>
        <dbReference type="PROSITE" id="PS50006"/>
    </source>
</evidence>
<dbReference type="CDD" id="cd00060">
    <property type="entry name" value="FHA"/>
    <property type="match status" value="1"/>
</dbReference>
<dbReference type="InterPro" id="IPR025391">
    <property type="entry name" value="DUF4123"/>
</dbReference>
<dbReference type="SUPFAM" id="SSF49879">
    <property type="entry name" value="SMAD/FHA domain"/>
    <property type="match status" value="1"/>
</dbReference>